<dbReference type="PANTHER" id="PTHR32089">
    <property type="entry name" value="METHYL-ACCEPTING CHEMOTAXIS PROTEIN MCPB"/>
    <property type="match status" value="1"/>
</dbReference>
<dbReference type="Gene3D" id="6.10.340.10">
    <property type="match status" value="1"/>
</dbReference>
<dbReference type="InterPro" id="IPR004090">
    <property type="entry name" value="Chemotax_Me-accpt_rcpt"/>
</dbReference>
<evidence type="ECO:0000256" key="1">
    <source>
        <dbReference type="ARBA" id="ARBA00004236"/>
    </source>
</evidence>
<dbReference type="GO" id="GO:0006935">
    <property type="term" value="P:chemotaxis"/>
    <property type="evidence" value="ECO:0007669"/>
    <property type="project" value="InterPro"/>
</dbReference>
<dbReference type="Gene3D" id="1.10.287.950">
    <property type="entry name" value="Methyl-accepting chemotaxis protein"/>
    <property type="match status" value="1"/>
</dbReference>
<comment type="subcellular location">
    <subcellularLocation>
        <location evidence="1">Cell membrane</location>
    </subcellularLocation>
</comment>
<evidence type="ECO:0000256" key="7">
    <source>
        <dbReference type="SAM" id="Phobius"/>
    </source>
</evidence>
<name>A0A942YHD8_9BACI</name>
<evidence type="ECO:0000256" key="5">
    <source>
        <dbReference type="ARBA" id="ARBA00029447"/>
    </source>
</evidence>
<evidence type="ECO:0000256" key="2">
    <source>
        <dbReference type="ARBA" id="ARBA00022475"/>
    </source>
</evidence>
<dbReference type="InterPro" id="IPR003660">
    <property type="entry name" value="HAMP_dom"/>
</dbReference>
<evidence type="ECO:0000259" key="8">
    <source>
        <dbReference type="PROSITE" id="PS50111"/>
    </source>
</evidence>
<dbReference type="CDD" id="cd11386">
    <property type="entry name" value="MCP_signal"/>
    <property type="match status" value="1"/>
</dbReference>
<evidence type="ECO:0000313" key="11">
    <source>
        <dbReference type="Proteomes" id="UP000681414"/>
    </source>
</evidence>
<evidence type="ECO:0000313" key="10">
    <source>
        <dbReference type="EMBL" id="MBS4195664.1"/>
    </source>
</evidence>
<dbReference type="SUPFAM" id="SSF58104">
    <property type="entry name" value="Methyl-accepting chemotaxis protein (MCP) signaling domain"/>
    <property type="match status" value="1"/>
</dbReference>
<dbReference type="CDD" id="cd06225">
    <property type="entry name" value="HAMP"/>
    <property type="match status" value="1"/>
</dbReference>
<dbReference type="Pfam" id="PF00672">
    <property type="entry name" value="HAMP"/>
    <property type="match status" value="1"/>
</dbReference>
<dbReference type="PANTHER" id="PTHR32089:SF112">
    <property type="entry name" value="LYSOZYME-LIKE PROTEIN-RELATED"/>
    <property type="match status" value="1"/>
</dbReference>
<keyword evidence="7" id="KW-0812">Transmembrane</keyword>
<evidence type="ECO:0000256" key="6">
    <source>
        <dbReference type="PROSITE-ProRule" id="PRU00284"/>
    </source>
</evidence>
<organism evidence="10 11">
    <name type="scientific">Lederbergia citri</name>
    <dbReference type="NCBI Taxonomy" id="2833580"/>
    <lineage>
        <taxon>Bacteria</taxon>
        <taxon>Bacillati</taxon>
        <taxon>Bacillota</taxon>
        <taxon>Bacilli</taxon>
        <taxon>Bacillales</taxon>
        <taxon>Bacillaceae</taxon>
        <taxon>Lederbergia</taxon>
    </lineage>
</organism>
<dbReference type="SMART" id="SM00283">
    <property type="entry name" value="MA"/>
    <property type="match status" value="1"/>
</dbReference>
<dbReference type="RefSeq" id="WP_213124864.1">
    <property type="nucleotide sequence ID" value="NZ_JAGYPG010000002.1"/>
</dbReference>
<evidence type="ECO:0000256" key="3">
    <source>
        <dbReference type="ARBA" id="ARBA00023136"/>
    </source>
</evidence>
<reference evidence="10 11" key="1">
    <citation type="submission" date="2021-05" db="EMBL/GenBank/DDBJ databases">
        <title>Novel Bacillus species.</title>
        <authorList>
            <person name="Liu G."/>
        </authorList>
    </citation>
    <scope>NUCLEOTIDE SEQUENCE [LARGE SCALE GENOMIC DNA]</scope>
    <source>
        <strain evidence="11">FJAT-49780</strain>
    </source>
</reference>
<protein>
    <submittedName>
        <fullName evidence="10">HAMP domain-containing protein</fullName>
    </submittedName>
</protein>
<evidence type="ECO:0000256" key="4">
    <source>
        <dbReference type="ARBA" id="ARBA00023224"/>
    </source>
</evidence>
<dbReference type="GO" id="GO:0004888">
    <property type="term" value="F:transmembrane signaling receptor activity"/>
    <property type="evidence" value="ECO:0007669"/>
    <property type="project" value="InterPro"/>
</dbReference>
<comment type="caution">
    <text evidence="10">The sequence shown here is derived from an EMBL/GenBank/DDBJ whole genome shotgun (WGS) entry which is preliminary data.</text>
</comment>
<keyword evidence="3 7" id="KW-0472">Membrane</keyword>
<dbReference type="SMART" id="SM00304">
    <property type="entry name" value="HAMP"/>
    <property type="match status" value="1"/>
</dbReference>
<dbReference type="InterPro" id="IPR004089">
    <property type="entry name" value="MCPsignal_dom"/>
</dbReference>
<sequence length="557" mass="61508">MKKLHTRRIKLRLSLQTLLVIPIMFVISLSSISIAYVSYEKNKQLTKNAIAQQLRSSAEVLTEKITMLKSSASKKEFDRKLAYALQQNANAFTESNVKPMQFHVTKEGKIVPFKGFKSEIPTIPQAEIEKMYKQKQGIYHVEGLTVSLAYQVEMDDSLYVIALYDRDYLQPVYEYRNITILMTLISIFIATILVFIIIHKMVSSISLLKRSMENVAKGDFQGKIQENSFAKEIEALLMGFNHMIGSLHTLIGHLEKSTLSVTATSGNLRAASNDAKLVTEQIAAAVGEVAVGMDNQVQSSIESAENMSEISTGIHRVESSIRTVEISANEANEKANNGHQLVNRTVEQMTYCQTTVNDAAEKIYSLGQKSAQIDQIVNLISEIANQTNLLSLNATIEATRAGEHGRGFLVVANEVRKLAEKTAESTFQIRDIIETILVETEHAVQSMTRGAEVLTEGMGMVEKSEIAFDDIAASIEKVLNEAKEVVNVVSVVSERANDMAENMEQITSISQQIAASTEMVAASTEEQIASIDEVAKEAGSLDDLAKNLGNVIEEFRA</sequence>
<dbReference type="EMBL" id="JAGYPG010000002">
    <property type="protein sequence ID" value="MBS4195664.1"/>
    <property type="molecule type" value="Genomic_DNA"/>
</dbReference>
<dbReference type="PRINTS" id="PR00260">
    <property type="entry name" value="CHEMTRNSDUCR"/>
</dbReference>
<dbReference type="GO" id="GO:0007165">
    <property type="term" value="P:signal transduction"/>
    <property type="evidence" value="ECO:0007669"/>
    <property type="project" value="UniProtKB-KW"/>
</dbReference>
<feature type="transmembrane region" description="Helical" evidence="7">
    <location>
        <begin position="12"/>
        <end position="37"/>
    </location>
</feature>
<dbReference type="Proteomes" id="UP000681414">
    <property type="component" value="Unassembled WGS sequence"/>
</dbReference>
<keyword evidence="4 6" id="KW-0807">Transducer</keyword>
<feature type="domain" description="HAMP" evidence="9">
    <location>
        <begin position="199"/>
        <end position="252"/>
    </location>
</feature>
<comment type="similarity">
    <text evidence="5">Belongs to the methyl-accepting chemotaxis (MCP) protein family.</text>
</comment>
<keyword evidence="2" id="KW-1003">Cell membrane</keyword>
<accession>A0A942YHD8</accession>
<proteinExistence type="inferred from homology"/>
<evidence type="ECO:0000259" key="9">
    <source>
        <dbReference type="PROSITE" id="PS50885"/>
    </source>
</evidence>
<dbReference type="PROSITE" id="PS50885">
    <property type="entry name" value="HAMP"/>
    <property type="match status" value="1"/>
</dbReference>
<keyword evidence="7" id="KW-1133">Transmembrane helix</keyword>
<dbReference type="PROSITE" id="PS50111">
    <property type="entry name" value="CHEMOTAXIS_TRANSDUC_2"/>
    <property type="match status" value="1"/>
</dbReference>
<gene>
    <name evidence="10" type="ORF">KHA97_11400</name>
</gene>
<keyword evidence="11" id="KW-1185">Reference proteome</keyword>
<feature type="transmembrane region" description="Helical" evidence="7">
    <location>
        <begin position="178"/>
        <end position="202"/>
    </location>
</feature>
<dbReference type="Pfam" id="PF00015">
    <property type="entry name" value="MCPsignal"/>
    <property type="match status" value="1"/>
</dbReference>
<feature type="domain" description="Methyl-accepting transducer" evidence="8">
    <location>
        <begin position="271"/>
        <end position="521"/>
    </location>
</feature>
<dbReference type="AlphaFoldDB" id="A0A942YHD8"/>
<dbReference type="GO" id="GO:0005886">
    <property type="term" value="C:plasma membrane"/>
    <property type="evidence" value="ECO:0007669"/>
    <property type="project" value="UniProtKB-SubCell"/>
</dbReference>